<name>A0A5U8JG79_SALET</name>
<dbReference type="EMBL" id="AAGTPA010000058">
    <property type="protein sequence ID" value="EBR8436455.1"/>
    <property type="molecule type" value="Genomic_DNA"/>
</dbReference>
<evidence type="ECO:0000313" key="1">
    <source>
        <dbReference type="EMBL" id="EBR8436455.1"/>
    </source>
</evidence>
<sequence length="198" mass="21744">MKLIVDDIKFSESGYASTNVEVETGTYPCIPLSICTMHVSVPLVEGKALEQYKEELLAKARERIDIMYKEIVCGGELDDEIIIPVCGDITGEYGIKVANKNGKLSIVGLVGGASDLLGLLRNEIKPSELSNELLAEADKASTGGAMKTFLVEDGKIVMDAKHIMLINSPTRDKLEERVTLLERFATDITHRLNLYTLK</sequence>
<organism evidence="1">
    <name type="scientific">Salmonella enterica subsp. enterica serovar Panama</name>
    <dbReference type="NCBI Taxonomy" id="29472"/>
    <lineage>
        <taxon>Bacteria</taxon>
        <taxon>Pseudomonadati</taxon>
        <taxon>Pseudomonadota</taxon>
        <taxon>Gammaproteobacteria</taxon>
        <taxon>Enterobacterales</taxon>
        <taxon>Enterobacteriaceae</taxon>
        <taxon>Salmonella</taxon>
    </lineage>
</organism>
<comment type="caution">
    <text evidence="1">The sequence shown here is derived from an EMBL/GenBank/DDBJ whole genome shotgun (WGS) entry which is preliminary data.</text>
</comment>
<reference evidence="1" key="1">
    <citation type="submission" date="2018-06" db="EMBL/GenBank/DDBJ databases">
        <authorList>
            <person name="Ashton P.M."/>
            <person name="Dallman T."/>
            <person name="Nair S."/>
            <person name="De Pinna E."/>
            <person name="Peters T."/>
            <person name="Grant K."/>
        </authorList>
    </citation>
    <scope>NUCLEOTIDE SEQUENCE [LARGE SCALE GENOMIC DNA]</scope>
    <source>
        <strain evidence="1">449454</strain>
    </source>
</reference>
<proteinExistence type="predicted"/>
<protein>
    <submittedName>
        <fullName evidence="1">Uncharacterized protein</fullName>
    </submittedName>
</protein>
<gene>
    <name evidence="1" type="ORF">DOI44_26425</name>
</gene>
<dbReference type="AlphaFoldDB" id="A0A5U8JG79"/>
<dbReference type="Proteomes" id="UP000839597">
    <property type="component" value="Unassembled WGS sequence"/>
</dbReference>
<accession>A0A5U8JG79</accession>